<comment type="caution">
    <text evidence="2">The sequence shown here is derived from an EMBL/GenBank/DDBJ whole genome shotgun (WGS) entry which is preliminary data.</text>
</comment>
<organism evidence="2 3">
    <name type="scientific">Streptococcus mitis</name>
    <dbReference type="NCBI Taxonomy" id="28037"/>
    <lineage>
        <taxon>Bacteria</taxon>
        <taxon>Bacillati</taxon>
        <taxon>Bacillota</taxon>
        <taxon>Bacilli</taxon>
        <taxon>Lactobacillales</taxon>
        <taxon>Streptococcaceae</taxon>
        <taxon>Streptococcus</taxon>
        <taxon>Streptococcus mitis group</taxon>
    </lineage>
</organism>
<evidence type="ECO:0000313" key="3">
    <source>
        <dbReference type="Proteomes" id="UP000075442"/>
    </source>
</evidence>
<dbReference type="PATRIC" id="fig|28037.235.peg.1247"/>
<protein>
    <submittedName>
        <fullName evidence="2">Uncharacterized protein</fullName>
    </submittedName>
</protein>
<sequence>MNLRVDWEPSSGTNGDGIFQVQSGSGKSGYSLDEYIEVNTISGRKSIEDWVNTNRQLRKLDTNTKEEIINRIFKGYRIYYGN</sequence>
<name>A0A150NPK8_STRMT</name>
<dbReference type="EMBL" id="LROU01000096">
    <property type="protein sequence ID" value="KYF35405.1"/>
    <property type="molecule type" value="Genomic_DNA"/>
</dbReference>
<evidence type="ECO:0000313" key="2">
    <source>
        <dbReference type="EMBL" id="KYF35405.1"/>
    </source>
</evidence>
<reference evidence="2 3" key="1">
    <citation type="submission" date="2016-01" db="EMBL/GenBank/DDBJ databases">
        <title>Highly variable Streptococcus oralis 1 are common among viridans streptococci isolated from primates.</title>
        <authorList>
            <person name="Denapaite D."/>
            <person name="Rieger M."/>
            <person name="Koendgen S."/>
            <person name="Brueckner R."/>
            <person name="Ochigava I."/>
            <person name="Kappeler P."/>
            <person name="Maetz-Rensing K."/>
            <person name="Leendertz F."/>
        </authorList>
    </citation>
    <scope>NUCLEOTIDE SEQUENCE [LARGE SCALE GENOMIC DNA]</scope>
    <source>
        <strain evidence="2 3">M3-1</strain>
    </source>
</reference>
<dbReference type="Proteomes" id="UP000075442">
    <property type="component" value="Unassembled WGS sequence"/>
</dbReference>
<proteinExistence type="predicted"/>
<evidence type="ECO:0000256" key="1">
    <source>
        <dbReference type="SAM" id="MobiDB-lite"/>
    </source>
</evidence>
<dbReference type="AlphaFoldDB" id="A0A150NPK8"/>
<feature type="region of interest" description="Disordered" evidence="1">
    <location>
        <begin position="1"/>
        <end position="20"/>
    </location>
</feature>
<accession>A0A150NPK8</accession>
<gene>
    <name evidence="2" type="ORF">SMIM3I_00605</name>
</gene>